<dbReference type="InterPro" id="IPR000182">
    <property type="entry name" value="GNAT_dom"/>
</dbReference>
<evidence type="ECO:0000313" key="5">
    <source>
        <dbReference type="Proteomes" id="UP000664859"/>
    </source>
</evidence>
<protein>
    <submittedName>
        <fullName evidence="4">Acyl-CoA N-acyltransferase</fullName>
    </submittedName>
</protein>
<dbReference type="PANTHER" id="PTHR13947:SF37">
    <property type="entry name" value="LD18367P"/>
    <property type="match status" value="1"/>
</dbReference>
<feature type="signal peptide" evidence="2">
    <location>
        <begin position="1"/>
        <end position="33"/>
    </location>
</feature>
<evidence type="ECO:0000256" key="2">
    <source>
        <dbReference type="SAM" id="SignalP"/>
    </source>
</evidence>
<dbReference type="InterPro" id="IPR016181">
    <property type="entry name" value="Acyl_CoA_acyltransferase"/>
</dbReference>
<keyword evidence="1 4" id="KW-0808">Transferase</keyword>
<dbReference type="CDD" id="cd04301">
    <property type="entry name" value="NAT_SF"/>
    <property type="match status" value="1"/>
</dbReference>
<dbReference type="InterPro" id="IPR050769">
    <property type="entry name" value="NAT_camello-type"/>
</dbReference>
<keyword evidence="5" id="KW-1185">Reference proteome</keyword>
<dbReference type="GO" id="GO:0008080">
    <property type="term" value="F:N-acetyltransferase activity"/>
    <property type="evidence" value="ECO:0007669"/>
    <property type="project" value="InterPro"/>
</dbReference>
<keyword evidence="4" id="KW-0012">Acyltransferase</keyword>
<organism evidence="4 5">
    <name type="scientific">Tribonema minus</name>
    <dbReference type="NCBI Taxonomy" id="303371"/>
    <lineage>
        <taxon>Eukaryota</taxon>
        <taxon>Sar</taxon>
        <taxon>Stramenopiles</taxon>
        <taxon>Ochrophyta</taxon>
        <taxon>PX clade</taxon>
        <taxon>Xanthophyceae</taxon>
        <taxon>Tribonematales</taxon>
        <taxon>Tribonemataceae</taxon>
        <taxon>Tribonema</taxon>
    </lineage>
</organism>
<reference evidence="4" key="1">
    <citation type="submission" date="2021-02" db="EMBL/GenBank/DDBJ databases">
        <title>First Annotated Genome of the Yellow-green Alga Tribonema minus.</title>
        <authorList>
            <person name="Mahan K.M."/>
        </authorList>
    </citation>
    <scope>NUCLEOTIDE SEQUENCE</scope>
    <source>
        <strain evidence="4">UTEX B ZZ1240</strain>
    </source>
</reference>
<gene>
    <name evidence="4" type="ORF">JKP88DRAFT_327411</name>
</gene>
<dbReference type="EMBL" id="JAFCMP010000490">
    <property type="protein sequence ID" value="KAG5179199.1"/>
    <property type="molecule type" value="Genomic_DNA"/>
</dbReference>
<sequence length="282" mass="30819">MAPLRSAAASWHSRWCQVLLFGVLALLQGQVLAFAGRSGVLPQAPLAASRSAFLGRFTHQQKWRPPSSSAAAATTCRMITIEQASNDQIEEVASFFVDSFWGAGTLLKEGQRRQLLTEQRRDLRERYGELIVPRKLPSALLVARSAGGDMVGCVGVEVVVCEGERVGVKYKGQGANDPELRPLLSNLAVSPTVRRKGIGQKLVRACEAKVKSWGYAELLLLVNETNSPARRLYSKLGYKDLFTNTSGTTVEVTSFQIRNSPCTTVCMRAGLAPRGLFSFFAR</sequence>
<dbReference type="OrthoDB" id="249099at2759"/>
<evidence type="ECO:0000256" key="1">
    <source>
        <dbReference type="ARBA" id="ARBA00022679"/>
    </source>
</evidence>
<dbReference type="SUPFAM" id="SSF55729">
    <property type="entry name" value="Acyl-CoA N-acyltransferases (Nat)"/>
    <property type="match status" value="1"/>
</dbReference>
<dbReference type="Gene3D" id="3.40.630.30">
    <property type="match status" value="1"/>
</dbReference>
<evidence type="ECO:0000259" key="3">
    <source>
        <dbReference type="PROSITE" id="PS51186"/>
    </source>
</evidence>
<dbReference type="PROSITE" id="PS51186">
    <property type="entry name" value="GNAT"/>
    <property type="match status" value="1"/>
</dbReference>
<name>A0A836CB41_9STRA</name>
<feature type="chain" id="PRO_5032402386" evidence="2">
    <location>
        <begin position="34"/>
        <end position="282"/>
    </location>
</feature>
<proteinExistence type="predicted"/>
<dbReference type="AlphaFoldDB" id="A0A836CB41"/>
<dbReference type="PANTHER" id="PTHR13947">
    <property type="entry name" value="GNAT FAMILY N-ACETYLTRANSFERASE"/>
    <property type="match status" value="1"/>
</dbReference>
<dbReference type="Proteomes" id="UP000664859">
    <property type="component" value="Unassembled WGS sequence"/>
</dbReference>
<comment type="caution">
    <text evidence="4">The sequence shown here is derived from an EMBL/GenBank/DDBJ whole genome shotgun (WGS) entry which is preliminary data.</text>
</comment>
<feature type="domain" description="N-acetyltransferase" evidence="3">
    <location>
        <begin position="79"/>
        <end position="256"/>
    </location>
</feature>
<dbReference type="Pfam" id="PF00583">
    <property type="entry name" value="Acetyltransf_1"/>
    <property type="match status" value="1"/>
</dbReference>
<keyword evidence="2" id="KW-0732">Signal</keyword>
<accession>A0A836CB41</accession>
<evidence type="ECO:0000313" key="4">
    <source>
        <dbReference type="EMBL" id="KAG5179199.1"/>
    </source>
</evidence>